<accession>A0A4R5KL27</accession>
<dbReference type="Proteomes" id="UP000295636">
    <property type="component" value="Unassembled WGS sequence"/>
</dbReference>
<protein>
    <submittedName>
        <fullName evidence="2">Uncharacterized protein</fullName>
    </submittedName>
</protein>
<comment type="caution">
    <text evidence="2">The sequence shown here is derived from an EMBL/GenBank/DDBJ whole genome shotgun (WGS) entry which is preliminary data.</text>
</comment>
<gene>
    <name evidence="2" type="ORF">E1757_20880</name>
</gene>
<dbReference type="RefSeq" id="WP_133231673.1">
    <property type="nucleotide sequence ID" value="NZ_SMRT01000010.1"/>
</dbReference>
<dbReference type="Gene3D" id="3.40.190.10">
    <property type="entry name" value="Periplasmic binding protein-like II"/>
    <property type="match status" value="2"/>
</dbReference>
<dbReference type="EMBL" id="SMRT01000010">
    <property type="protein sequence ID" value="TDF95548.1"/>
    <property type="molecule type" value="Genomic_DNA"/>
</dbReference>
<feature type="region of interest" description="Disordered" evidence="1">
    <location>
        <begin position="1"/>
        <end position="20"/>
    </location>
</feature>
<reference evidence="2 3" key="1">
    <citation type="submission" date="2019-03" db="EMBL/GenBank/DDBJ databases">
        <title>This is whole genome sequence of Paenibacillus sp MS74 strain.</title>
        <authorList>
            <person name="Trinh H.N."/>
        </authorList>
    </citation>
    <scope>NUCLEOTIDE SEQUENCE [LARGE SCALE GENOMIC DNA]</scope>
    <source>
        <strain evidence="2 3">MS74</strain>
    </source>
</reference>
<dbReference type="AlphaFoldDB" id="A0A4R5KL27"/>
<evidence type="ECO:0000256" key="1">
    <source>
        <dbReference type="SAM" id="MobiDB-lite"/>
    </source>
</evidence>
<dbReference type="SUPFAM" id="SSF53850">
    <property type="entry name" value="Periplasmic binding protein-like II"/>
    <property type="match status" value="1"/>
</dbReference>
<proteinExistence type="predicted"/>
<evidence type="ECO:0000313" key="3">
    <source>
        <dbReference type="Proteomes" id="UP000295636"/>
    </source>
</evidence>
<evidence type="ECO:0000313" key="2">
    <source>
        <dbReference type="EMBL" id="TDF95548.1"/>
    </source>
</evidence>
<name>A0A4R5KL27_9BACL</name>
<organism evidence="2 3">
    <name type="scientific">Paenibacillus piri</name>
    <dbReference type="NCBI Taxonomy" id="2547395"/>
    <lineage>
        <taxon>Bacteria</taxon>
        <taxon>Bacillati</taxon>
        <taxon>Bacillota</taxon>
        <taxon>Bacilli</taxon>
        <taxon>Bacillales</taxon>
        <taxon>Paenibacillaceae</taxon>
        <taxon>Paenibacillus</taxon>
    </lineage>
</organism>
<keyword evidence="3" id="KW-1185">Reference proteome</keyword>
<feature type="compositionally biased region" description="Basic and acidic residues" evidence="1">
    <location>
        <begin position="1"/>
        <end position="19"/>
    </location>
</feature>
<sequence>MKDGKKSFTDDIMKSKDGKSPQQAIYRYAAPVFGHTKVMEYDAWSQISLPFPEQQESIKLFTSADTSLNTTTSLSLTSDESSKLGSIMSDINTYTQETVLRILMGADPISKIDEFQKRLKSMGIDEANKIYQAAFGRFNARK</sequence>
<dbReference type="OrthoDB" id="9787283at2"/>